<accession>A0AA40KJU3</accession>
<gene>
    <name evidence="2" type="ORF">K0M31_008606</name>
</gene>
<evidence type="ECO:0000256" key="1">
    <source>
        <dbReference type="SAM" id="MobiDB-lite"/>
    </source>
</evidence>
<proteinExistence type="predicted"/>
<dbReference type="EMBL" id="JAHYIQ010000021">
    <property type="protein sequence ID" value="KAK1122968.1"/>
    <property type="molecule type" value="Genomic_DNA"/>
</dbReference>
<name>A0AA40KJU3_9HYME</name>
<feature type="region of interest" description="Disordered" evidence="1">
    <location>
        <begin position="298"/>
        <end position="339"/>
    </location>
</feature>
<evidence type="ECO:0000313" key="2">
    <source>
        <dbReference type="EMBL" id="KAK1122968.1"/>
    </source>
</evidence>
<evidence type="ECO:0000313" key="3">
    <source>
        <dbReference type="Proteomes" id="UP001177670"/>
    </source>
</evidence>
<reference evidence="2" key="1">
    <citation type="submission" date="2021-10" db="EMBL/GenBank/DDBJ databases">
        <title>Melipona bicolor Genome sequencing and assembly.</title>
        <authorList>
            <person name="Araujo N.S."/>
            <person name="Arias M.C."/>
        </authorList>
    </citation>
    <scope>NUCLEOTIDE SEQUENCE</scope>
    <source>
        <strain evidence="2">USP_2M_L1-L4_2017</strain>
        <tissue evidence="2">Whole body</tissue>
    </source>
</reference>
<keyword evidence="3" id="KW-1185">Reference proteome</keyword>
<feature type="region of interest" description="Disordered" evidence="1">
    <location>
        <begin position="86"/>
        <end position="133"/>
    </location>
</feature>
<dbReference type="AlphaFoldDB" id="A0AA40KJU3"/>
<feature type="compositionally biased region" description="Basic residues" evidence="1">
    <location>
        <begin position="92"/>
        <end position="101"/>
    </location>
</feature>
<protein>
    <submittedName>
        <fullName evidence="2">Uncharacterized protein</fullName>
    </submittedName>
</protein>
<organism evidence="2 3">
    <name type="scientific">Melipona bicolor</name>
    <dbReference type="NCBI Taxonomy" id="60889"/>
    <lineage>
        <taxon>Eukaryota</taxon>
        <taxon>Metazoa</taxon>
        <taxon>Ecdysozoa</taxon>
        <taxon>Arthropoda</taxon>
        <taxon>Hexapoda</taxon>
        <taxon>Insecta</taxon>
        <taxon>Pterygota</taxon>
        <taxon>Neoptera</taxon>
        <taxon>Endopterygota</taxon>
        <taxon>Hymenoptera</taxon>
        <taxon>Apocrita</taxon>
        <taxon>Aculeata</taxon>
        <taxon>Apoidea</taxon>
        <taxon>Anthophila</taxon>
        <taxon>Apidae</taxon>
        <taxon>Melipona</taxon>
    </lineage>
</organism>
<comment type="caution">
    <text evidence="2">The sequence shown here is derived from an EMBL/GenBank/DDBJ whole genome shotgun (WGS) entry which is preliminary data.</text>
</comment>
<sequence length="438" mass="50175">MSSDFQTEYRITKALLHYYKVKEILLPLRKPGEPIPWQLTKFYEDIVNEMAQTLIMEKLKDEEILEEVELESKNYEVDTDKKRERKVGSSVLKRKTRKRGRSVQQSTKSSVRGSSRRGRRNEIVSDLSSTDSHRKDFSDFSILGETMVEFAPLPTSDPEEIQRLLFCYIDNLHKSSDFQNRMKDPVKELFESMERKPDASDHLPDPFKPVKRVCVVFHGAPFTEYQEAACRSARVLEIPVLSIDKAITEVIAFAGSSCSIQLRQIIDDVFENYWEAFVKQRQDSIYFKVAAGESSEIGSQSTRRTVNSNKGASSPKNKSGTEESSKTSRKLKTLKSAKIETSDSEKEVILRLHADPDPIAELDKIPAGEKLEVLDPLSRYEYKIQAILLLEKVVGHREIHETSRDKEDKGARKKQDASFAGITSELIFQALEERFPRK</sequence>
<feature type="compositionally biased region" description="Polar residues" evidence="1">
    <location>
        <begin position="298"/>
        <end position="318"/>
    </location>
</feature>
<dbReference type="Proteomes" id="UP001177670">
    <property type="component" value="Unassembled WGS sequence"/>
</dbReference>